<organism evidence="2">
    <name type="scientific">Nonomuraea gerenzanensis</name>
    <dbReference type="NCBI Taxonomy" id="93944"/>
    <lineage>
        <taxon>Bacteria</taxon>
        <taxon>Bacillati</taxon>
        <taxon>Actinomycetota</taxon>
        <taxon>Actinomycetes</taxon>
        <taxon>Streptosporangiales</taxon>
        <taxon>Streptosporangiaceae</taxon>
        <taxon>Nonomuraea</taxon>
    </lineage>
</organism>
<protein>
    <submittedName>
        <fullName evidence="2">Uncharacterized protein</fullName>
    </submittedName>
</protein>
<dbReference type="AlphaFoldDB" id="A0A1M4EDT7"/>
<proteinExistence type="predicted"/>
<sequence length="51" mass="6182">MRMATLMDRVRAYLRSPKGKQQIEQAKRMARDPRNQHKARQLLARLRGRRH</sequence>
<feature type="compositionally biased region" description="Basic and acidic residues" evidence="1">
    <location>
        <begin position="25"/>
        <end position="35"/>
    </location>
</feature>
<gene>
    <name evidence="2" type="ORF">BN4615_P6653</name>
</gene>
<feature type="region of interest" description="Disordered" evidence="1">
    <location>
        <begin position="18"/>
        <end position="39"/>
    </location>
</feature>
<evidence type="ECO:0000256" key="1">
    <source>
        <dbReference type="SAM" id="MobiDB-lite"/>
    </source>
</evidence>
<name>A0A1M4EDT7_9ACTN</name>
<accession>A0A1M4EDT7</accession>
<dbReference type="EMBL" id="LT559118">
    <property type="protein sequence ID" value="SBO97137.1"/>
    <property type="molecule type" value="Genomic_DNA"/>
</dbReference>
<evidence type="ECO:0000313" key="2">
    <source>
        <dbReference type="EMBL" id="SBO97137.1"/>
    </source>
</evidence>
<reference evidence="2" key="1">
    <citation type="submission" date="2016-04" db="EMBL/GenBank/DDBJ databases">
        <authorList>
            <person name="Evans L.H."/>
            <person name="Alamgir A."/>
            <person name="Owens N."/>
            <person name="Weber N.D."/>
            <person name="Virtaneva K."/>
            <person name="Barbian K."/>
            <person name="Babar A."/>
            <person name="Rosenke K."/>
        </authorList>
    </citation>
    <scope>NUCLEOTIDE SEQUENCE</scope>
    <source>
        <strain evidence="2">Nono1</strain>
    </source>
</reference>